<dbReference type="Proteomes" id="UP001142610">
    <property type="component" value="Unassembled WGS sequence"/>
</dbReference>
<feature type="compositionally biased region" description="Basic and acidic residues" evidence="1">
    <location>
        <begin position="269"/>
        <end position="311"/>
    </location>
</feature>
<dbReference type="AlphaFoldDB" id="A0A9X2L9M6"/>
<dbReference type="EMBL" id="JANIBC010000005">
    <property type="protein sequence ID" value="MCQ8185484.1"/>
    <property type="molecule type" value="Genomic_DNA"/>
</dbReference>
<dbReference type="InterPro" id="IPR021136">
    <property type="entry name" value="Flagellar_hook_control-like_C"/>
</dbReference>
<dbReference type="RefSeq" id="WP_256619370.1">
    <property type="nucleotide sequence ID" value="NZ_JANIBC010000005.1"/>
</dbReference>
<dbReference type="CDD" id="cd17470">
    <property type="entry name" value="T3SS_Flik_C"/>
    <property type="match status" value="1"/>
</dbReference>
<keyword evidence="3" id="KW-0966">Cell projection</keyword>
<feature type="region of interest" description="Disordered" evidence="1">
    <location>
        <begin position="128"/>
        <end position="147"/>
    </location>
</feature>
<keyword evidence="4" id="KW-1185">Reference proteome</keyword>
<gene>
    <name evidence="3" type="ORF">NOG11_08755</name>
</gene>
<dbReference type="Pfam" id="PF02120">
    <property type="entry name" value="Flg_hook"/>
    <property type="match status" value="1"/>
</dbReference>
<evidence type="ECO:0000313" key="4">
    <source>
        <dbReference type="Proteomes" id="UP001142610"/>
    </source>
</evidence>
<evidence type="ECO:0000313" key="3">
    <source>
        <dbReference type="EMBL" id="MCQ8185484.1"/>
    </source>
</evidence>
<accession>A0A9X2L9M6</accession>
<sequence length="328" mass="35234">MSASALLVASKPVQTVRPIVKNEAQGQGLPQGQQGFAELLGEVEELAGLAAPLLQNQPVTTPLSSEGQASAKLIAQPGNLAAAAPELQQAAASVLAGEVQPKPQTLTEGRIEPAKGPVRHDVRREALAPQPLVQRTAEQQTAANAPVMPAEEELLGEVRTKTAPVLPEGGDTGSSARADAAQLQGRPDPSAAVVRQVATNLQFITRGDVERMRFSLHPEELGRVQIQLQKSGTVTRVTIVTETAQAFDALARGAGGLQQSLSQAGFETDDLRFSHREGDDQESGSRREAYEERREQHGERRSAREHAEERREVFIRPALSADDRQLFL</sequence>
<feature type="region of interest" description="Disordered" evidence="1">
    <location>
        <begin position="266"/>
        <end position="311"/>
    </location>
</feature>
<comment type="caution">
    <text evidence="3">The sequence shown here is derived from an EMBL/GenBank/DDBJ whole genome shotgun (WGS) entry which is preliminary data.</text>
</comment>
<feature type="region of interest" description="Disordered" evidence="1">
    <location>
        <begin position="163"/>
        <end position="190"/>
    </location>
</feature>
<name>A0A9X2L9M6_9PROT</name>
<reference evidence="3" key="1">
    <citation type="submission" date="2022-07" db="EMBL/GenBank/DDBJ databases">
        <title>Parvularcula maris sp. nov., an algicidal bacterium isolated from seawater.</title>
        <authorList>
            <person name="Li F."/>
        </authorList>
    </citation>
    <scope>NUCLEOTIDE SEQUENCE</scope>
    <source>
        <strain evidence="3">BGMRC 0090</strain>
    </source>
</reference>
<proteinExistence type="predicted"/>
<dbReference type="Gene3D" id="3.30.750.140">
    <property type="match status" value="1"/>
</dbReference>
<feature type="compositionally biased region" description="Basic and acidic residues" evidence="1">
    <location>
        <begin position="109"/>
        <end position="123"/>
    </location>
</feature>
<evidence type="ECO:0000259" key="2">
    <source>
        <dbReference type="Pfam" id="PF02120"/>
    </source>
</evidence>
<feature type="region of interest" description="Disordered" evidence="1">
    <location>
        <begin position="103"/>
        <end position="123"/>
    </location>
</feature>
<organism evidence="3 4">
    <name type="scientific">Parvularcula maris</name>
    <dbReference type="NCBI Taxonomy" id="2965077"/>
    <lineage>
        <taxon>Bacteria</taxon>
        <taxon>Pseudomonadati</taxon>
        <taxon>Pseudomonadota</taxon>
        <taxon>Alphaproteobacteria</taxon>
        <taxon>Parvularculales</taxon>
        <taxon>Parvularculaceae</taxon>
        <taxon>Parvularcula</taxon>
    </lineage>
</organism>
<protein>
    <submittedName>
        <fullName evidence="3">Flagellar hook-length control protein FliK</fullName>
    </submittedName>
</protein>
<keyword evidence="3" id="KW-0969">Cilium</keyword>
<feature type="domain" description="Flagellar hook-length control protein-like C-terminal" evidence="2">
    <location>
        <begin position="207"/>
        <end position="281"/>
    </location>
</feature>
<keyword evidence="3" id="KW-0282">Flagellum</keyword>
<dbReference type="InterPro" id="IPR038610">
    <property type="entry name" value="FliK-like_C_sf"/>
</dbReference>
<evidence type="ECO:0000256" key="1">
    <source>
        <dbReference type="SAM" id="MobiDB-lite"/>
    </source>
</evidence>